<organism evidence="7 8">
    <name type="scientific">Pseudomonas syringae pv. cerasicola</name>
    <dbReference type="NCBI Taxonomy" id="264451"/>
    <lineage>
        <taxon>Bacteria</taxon>
        <taxon>Pseudomonadati</taxon>
        <taxon>Pseudomonadota</taxon>
        <taxon>Gammaproteobacteria</taxon>
        <taxon>Pseudomonadales</taxon>
        <taxon>Pseudomonadaceae</taxon>
        <taxon>Pseudomonas</taxon>
        <taxon>Pseudomonas syringae</taxon>
    </lineage>
</organism>
<gene>
    <name evidence="7" type="ORF">ALO50_00120</name>
</gene>
<evidence type="ECO:0000256" key="5">
    <source>
        <dbReference type="ARBA" id="ARBA00023136"/>
    </source>
</evidence>
<reference evidence="7 8" key="1">
    <citation type="submission" date="2015-09" db="EMBL/GenBank/DDBJ databases">
        <title>Genome announcement of multiple Pseudomonas syringae strains.</title>
        <authorList>
            <person name="Thakur S."/>
            <person name="Wang P.W."/>
            <person name="Gong Y."/>
            <person name="Weir B.S."/>
            <person name="Guttman D.S."/>
        </authorList>
    </citation>
    <scope>NUCLEOTIDE SEQUENCE [LARGE SCALE GENOMIC DNA]</scope>
    <source>
        <strain evidence="7 8">ICMP17524</strain>
    </source>
</reference>
<evidence type="ECO:0000313" key="8">
    <source>
        <dbReference type="Proteomes" id="UP000050356"/>
    </source>
</evidence>
<name>A0A0P9MH31_PSESX</name>
<dbReference type="Gene3D" id="1.20.1600.10">
    <property type="entry name" value="Outer membrane efflux proteins (OEP)"/>
    <property type="match status" value="1"/>
</dbReference>
<evidence type="ECO:0000256" key="3">
    <source>
        <dbReference type="ARBA" id="ARBA00022452"/>
    </source>
</evidence>
<accession>A0A0P9MH31</accession>
<dbReference type="GO" id="GO:0015562">
    <property type="term" value="F:efflux transmembrane transporter activity"/>
    <property type="evidence" value="ECO:0007669"/>
    <property type="project" value="InterPro"/>
</dbReference>
<dbReference type="InterPro" id="IPR003423">
    <property type="entry name" value="OMP_efflux"/>
</dbReference>
<proteinExistence type="inferred from homology"/>
<keyword evidence="5" id="KW-0472">Membrane</keyword>
<keyword evidence="4" id="KW-0812">Transmembrane</keyword>
<dbReference type="PATRIC" id="fig|264451.4.peg.184"/>
<evidence type="ECO:0000256" key="4">
    <source>
        <dbReference type="ARBA" id="ARBA00022692"/>
    </source>
</evidence>
<dbReference type="AlphaFoldDB" id="A0A0P9MH31"/>
<dbReference type="SUPFAM" id="SSF56954">
    <property type="entry name" value="Outer membrane efflux proteins (OEP)"/>
    <property type="match status" value="1"/>
</dbReference>
<dbReference type="GO" id="GO:0016020">
    <property type="term" value="C:membrane"/>
    <property type="evidence" value="ECO:0007669"/>
    <property type="project" value="UniProtKB-SubCell"/>
</dbReference>
<keyword evidence="6" id="KW-0998">Cell outer membrane</keyword>
<comment type="subcellular location">
    <subcellularLocation>
        <location evidence="1">Membrane</location>
    </subcellularLocation>
</comment>
<evidence type="ECO:0000313" key="7">
    <source>
        <dbReference type="EMBL" id="KPW87804.1"/>
    </source>
</evidence>
<protein>
    <submittedName>
        <fullName evidence="7">Outer membrane component of tripartite multidrug resistance system</fullName>
    </submittedName>
</protein>
<keyword evidence="3" id="KW-1134">Transmembrane beta strand</keyword>
<dbReference type="Proteomes" id="UP000050356">
    <property type="component" value="Unassembled WGS sequence"/>
</dbReference>
<evidence type="ECO:0000256" key="1">
    <source>
        <dbReference type="ARBA" id="ARBA00004370"/>
    </source>
</evidence>
<evidence type="ECO:0000256" key="2">
    <source>
        <dbReference type="ARBA" id="ARBA00007613"/>
    </source>
</evidence>
<dbReference type="Pfam" id="PF02321">
    <property type="entry name" value="OEP"/>
    <property type="match status" value="1"/>
</dbReference>
<evidence type="ECO:0000256" key="6">
    <source>
        <dbReference type="ARBA" id="ARBA00023237"/>
    </source>
</evidence>
<dbReference type="EMBL" id="LJQA01000719">
    <property type="protein sequence ID" value="KPW87804.1"/>
    <property type="molecule type" value="Genomic_DNA"/>
</dbReference>
<comment type="similarity">
    <text evidence="2">Belongs to the outer membrane factor (OMF) (TC 1.B.17) family.</text>
</comment>
<comment type="caution">
    <text evidence="7">The sequence shown here is derived from an EMBL/GenBank/DDBJ whole genome shotgun (WGS) entry which is preliminary data.</text>
</comment>
<sequence>MAHYNQTLVMALKSISDQLIRRASMDKQQAFAAESVASAQKTYDIALIAWQRGLTDYLNVLNARTQLFRQQQIQQQVEAARLNAYAGLVVALGGESGSCHSLRTTADLECAK</sequence>